<protein>
    <submittedName>
        <fullName evidence="1">4-oxalocrotonate tautomerase</fullName>
    </submittedName>
</protein>
<dbReference type="PANTHER" id="PTHR38460">
    <property type="entry name" value="TAUTOMERASE YOLI-RELATED"/>
    <property type="match status" value="1"/>
</dbReference>
<evidence type="ECO:0000313" key="2">
    <source>
        <dbReference type="Proteomes" id="UP000076574"/>
    </source>
</evidence>
<gene>
    <name evidence="1" type="ORF">A4A58_22995</name>
</gene>
<accession>A0A164A6Z7</accession>
<dbReference type="SUPFAM" id="SSF55331">
    <property type="entry name" value="Tautomerase/MIF"/>
    <property type="match status" value="1"/>
</dbReference>
<dbReference type="InterPro" id="IPR037479">
    <property type="entry name" value="Tauto_MSAD"/>
</dbReference>
<dbReference type="AlphaFoldDB" id="A0A164A6Z7"/>
<keyword evidence="2" id="KW-1185">Reference proteome</keyword>
<sequence>MPVARIVTGAWARGREIEVIEAVQSAMLAALKIPDWDRDVTVDTYSETQRIVPTGRSQRFTRVEITMFAGRSIDAKRNLYNTIVQNLAALGVPELEIKIVLNEQPLENWGVRGGLPASEIELSFKVDV</sequence>
<reference evidence="1 2" key="1">
    <citation type="submission" date="2016-03" db="EMBL/GenBank/DDBJ databases">
        <title>Microsymbionts genomes from the relict species Vavilovia formosa (Stev.) Fed.</title>
        <authorList>
            <person name="Kopat V."/>
            <person name="Chirak E."/>
            <person name="Kimeklis A."/>
            <person name="Andronov E."/>
        </authorList>
    </citation>
    <scope>NUCLEOTIDE SEQUENCE [LARGE SCALE GENOMIC DNA]</scope>
    <source>
        <strain evidence="1 2">Vaf07</strain>
    </source>
</reference>
<evidence type="ECO:0000313" key="1">
    <source>
        <dbReference type="EMBL" id="KZD24347.1"/>
    </source>
</evidence>
<proteinExistence type="predicted"/>
<name>A0A164A6Z7_9BRAD</name>
<dbReference type="RefSeq" id="WP_068731047.1">
    <property type="nucleotide sequence ID" value="NZ_LVYV01000004.1"/>
</dbReference>
<comment type="caution">
    <text evidence="1">The sequence shown here is derived from an EMBL/GenBank/DDBJ whole genome shotgun (WGS) entry which is preliminary data.</text>
</comment>
<dbReference type="Pfam" id="PF14552">
    <property type="entry name" value="Tautomerase_2"/>
    <property type="match status" value="1"/>
</dbReference>
<dbReference type="Proteomes" id="UP000076574">
    <property type="component" value="Unassembled WGS sequence"/>
</dbReference>
<dbReference type="PANTHER" id="PTHR38460:SF1">
    <property type="entry name" value="TAUTOMERASE YOLI-RELATED"/>
    <property type="match status" value="1"/>
</dbReference>
<dbReference type="EMBL" id="LVYV01000004">
    <property type="protein sequence ID" value="KZD24347.1"/>
    <property type="molecule type" value="Genomic_DNA"/>
</dbReference>
<organism evidence="1 2">
    <name type="scientific">Tardiphaga robiniae</name>
    <dbReference type="NCBI Taxonomy" id="943830"/>
    <lineage>
        <taxon>Bacteria</taxon>
        <taxon>Pseudomonadati</taxon>
        <taxon>Pseudomonadota</taxon>
        <taxon>Alphaproteobacteria</taxon>
        <taxon>Hyphomicrobiales</taxon>
        <taxon>Nitrobacteraceae</taxon>
        <taxon>Tardiphaga</taxon>
    </lineage>
</organism>
<dbReference type="OrthoDB" id="9804765at2"/>
<dbReference type="Gene3D" id="3.30.429.10">
    <property type="entry name" value="Macrophage Migration Inhibitory Factor"/>
    <property type="match status" value="1"/>
</dbReference>
<dbReference type="InterPro" id="IPR014347">
    <property type="entry name" value="Tautomerase/MIF_sf"/>
</dbReference>